<dbReference type="AlphaFoldDB" id="S3DTQ3"/>
<dbReference type="KEGG" id="glz:GLAREA_10995"/>
<evidence type="ECO:0000313" key="2">
    <source>
        <dbReference type="EMBL" id="EPE35296.1"/>
    </source>
</evidence>
<proteinExistence type="predicted"/>
<feature type="region of interest" description="Disordered" evidence="1">
    <location>
        <begin position="1"/>
        <end position="66"/>
    </location>
</feature>
<reference evidence="2 3" key="1">
    <citation type="journal article" date="2013" name="BMC Genomics">
        <title>Genomics-driven discovery of the pneumocandin biosynthetic gene cluster in the fungus Glarea lozoyensis.</title>
        <authorList>
            <person name="Chen L."/>
            <person name="Yue Q."/>
            <person name="Zhang X."/>
            <person name="Xiang M."/>
            <person name="Wang C."/>
            <person name="Li S."/>
            <person name="Che Y."/>
            <person name="Ortiz-Lopez F.J."/>
            <person name="Bills G.F."/>
            <person name="Liu X."/>
            <person name="An Z."/>
        </authorList>
    </citation>
    <scope>NUCLEOTIDE SEQUENCE [LARGE SCALE GENOMIC DNA]</scope>
    <source>
        <strain evidence="3">ATCC 20868 / MF5171</strain>
    </source>
</reference>
<organism evidence="2 3">
    <name type="scientific">Glarea lozoyensis (strain ATCC 20868 / MF5171)</name>
    <dbReference type="NCBI Taxonomy" id="1116229"/>
    <lineage>
        <taxon>Eukaryota</taxon>
        <taxon>Fungi</taxon>
        <taxon>Dikarya</taxon>
        <taxon>Ascomycota</taxon>
        <taxon>Pezizomycotina</taxon>
        <taxon>Leotiomycetes</taxon>
        <taxon>Helotiales</taxon>
        <taxon>Helotiaceae</taxon>
        <taxon>Glarea</taxon>
    </lineage>
</organism>
<dbReference type="GeneID" id="19470037"/>
<feature type="compositionally biased region" description="Low complexity" evidence="1">
    <location>
        <begin position="10"/>
        <end position="19"/>
    </location>
</feature>
<dbReference type="Proteomes" id="UP000016922">
    <property type="component" value="Unassembled WGS sequence"/>
</dbReference>
<dbReference type="OrthoDB" id="3563157at2759"/>
<dbReference type="RefSeq" id="XP_008077375.1">
    <property type="nucleotide sequence ID" value="XM_008079184.1"/>
</dbReference>
<keyword evidence="3" id="KW-1185">Reference proteome</keyword>
<evidence type="ECO:0000313" key="3">
    <source>
        <dbReference type="Proteomes" id="UP000016922"/>
    </source>
</evidence>
<feature type="compositionally biased region" description="Polar residues" evidence="1">
    <location>
        <begin position="35"/>
        <end position="47"/>
    </location>
</feature>
<accession>S3DTQ3</accession>
<dbReference type="EMBL" id="KE145354">
    <property type="protein sequence ID" value="EPE35296.1"/>
    <property type="molecule type" value="Genomic_DNA"/>
</dbReference>
<name>S3DTQ3_GLAL2</name>
<gene>
    <name evidence="2" type="ORF">GLAREA_10995</name>
</gene>
<protein>
    <submittedName>
        <fullName evidence="2">Uncharacterized protein</fullName>
    </submittedName>
</protein>
<dbReference type="HOGENOM" id="CLU_2197239_0_0_1"/>
<evidence type="ECO:0000256" key="1">
    <source>
        <dbReference type="SAM" id="MobiDB-lite"/>
    </source>
</evidence>
<sequence>MATHQSQVISTRSRSSASRDTNGSALFTRPKTSHRSNGPQPIATSNWEAAPASSLGAGKREGAERAKEWLLPQERDCRSFAVREFDAYQEAEKLRHQQMLEDVLNVKY</sequence>